<dbReference type="RefSeq" id="WP_071166246.1">
    <property type="nucleotide sequence ID" value="NZ_CP017781.1"/>
</dbReference>
<dbReference type="PROSITE" id="PS01124">
    <property type="entry name" value="HTH_ARAC_FAMILY_2"/>
    <property type="match status" value="1"/>
</dbReference>
<dbReference type="EMBL" id="CP017781">
    <property type="protein sequence ID" value="AOZ69550.1"/>
    <property type="molecule type" value="Genomic_DNA"/>
</dbReference>
<dbReference type="Gene3D" id="1.10.10.60">
    <property type="entry name" value="Homeodomain-like"/>
    <property type="match status" value="1"/>
</dbReference>
<keyword evidence="1" id="KW-0805">Transcription regulation</keyword>
<evidence type="ECO:0000256" key="2">
    <source>
        <dbReference type="ARBA" id="ARBA00023125"/>
    </source>
</evidence>
<dbReference type="AlphaFoldDB" id="A0A1D9MCM4"/>
<dbReference type="InterPro" id="IPR018060">
    <property type="entry name" value="HTH_AraC"/>
</dbReference>
<dbReference type="GO" id="GO:0003700">
    <property type="term" value="F:DNA-binding transcription factor activity"/>
    <property type="evidence" value="ECO:0007669"/>
    <property type="project" value="InterPro"/>
</dbReference>
<dbReference type="GO" id="GO:0043565">
    <property type="term" value="F:sequence-specific DNA binding"/>
    <property type="evidence" value="ECO:0007669"/>
    <property type="project" value="InterPro"/>
</dbReference>
<keyword evidence="2" id="KW-0238">DNA-binding</keyword>
<organism evidence="5 6">
    <name type="scientific">Rhodobacter xanthinilyticus</name>
    <dbReference type="NCBI Taxonomy" id="1850250"/>
    <lineage>
        <taxon>Bacteria</taxon>
        <taxon>Pseudomonadati</taxon>
        <taxon>Pseudomonadota</taxon>
        <taxon>Alphaproteobacteria</taxon>
        <taxon>Rhodobacterales</taxon>
        <taxon>Rhodobacter group</taxon>
        <taxon>Rhodobacter</taxon>
    </lineage>
</organism>
<dbReference type="SMART" id="SM00342">
    <property type="entry name" value="HTH_ARAC"/>
    <property type="match status" value="1"/>
</dbReference>
<proteinExistence type="predicted"/>
<evidence type="ECO:0000313" key="6">
    <source>
        <dbReference type="Proteomes" id="UP000176562"/>
    </source>
</evidence>
<dbReference type="PROSITE" id="PS00041">
    <property type="entry name" value="HTH_ARAC_FAMILY_1"/>
    <property type="match status" value="1"/>
</dbReference>
<reference evidence="5 6" key="1">
    <citation type="submission" date="2016-10" db="EMBL/GenBank/DDBJ databases">
        <title>Rhodobacter sp. LPB0142, isolated from sea water.</title>
        <authorList>
            <person name="Kim E."/>
            <person name="Yi H."/>
        </authorList>
    </citation>
    <scope>NUCLEOTIDE SEQUENCE [LARGE SCALE GENOMIC DNA]</scope>
    <source>
        <strain evidence="5 6">LPB0142</strain>
    </source>
</reference>
<dbReference type="KEGG" id="rhp:LPB142_09680"/>
<dbReference type="InterPro" id="IPR018062">
    <property type="entry name" value="HTH_AraC-typ_CS"/>
</dbReference>
<keyword evidence="6" id="KW-1185">Reference proteome</keyword>
<evidence type="ECO:0000313" key="5">
    <source>
        <dbReference type="EMBL" id="AOZ69550.1"/>
    </source>
</evidence>
<evidence type="ECO:0000256" key="3">
    <source>
        <dbReference type="ARBA" id="ARBA00023163"/>
    </source>
</evidence>
<evidence type="ECO:0000259" key="4">
    <source>
        <dbReference type="PROSITE" id="PS01124"/>
    </source>
</evidence>
<feature type="domain" description="HTH araC/xylS-type" evidence="4">
    <location>
        <begin position="208"/>
        <end position="308"/>
    </location>
</feature>
<keyword evidence="3" id="KW-0804">Transcription</keyword>
<dbReference type="SUPFAM" id="SSF46689">
    <property type="entry name" value="Homeodomain-like"/>
    <property type="match status" value="1"/>
</dbReference>
<dbReference type="PANTHER" id="PTHR46796:SF12">
    <property type="entry name" value="HTH-TYPE DNA-BINDING TRANSCRIPTIONAL ACTIVATOR EUTR"/>
    <property type="match status" value="1"/>
</dbReference>
<dbReference type="STRING" id="1850250.LPB142_09680"/>
<accession>A0A1D9MCM4</accession>
<dbReference type="InterPro" id="IPR050204">
    <property type="entry name" value="AraC_XylS_family_regulators"/>
</dbReference>
<evidence type="ECO:0000256" key="1">
    <source>
        <dbReference type="ARBA" id="ARBA00023015"/>
    </source>
</evidence>
<gene>
    <name evidence="5" type="ORF">LPB142_09680</name>
</gene>
<dbReference type="InterPro" id="IPR009057">
    <property type="entry name" value="Homeodomain-like_sf"/>
</dbReference>
<dbReference type="PANTHER" id="PTHR46796">
    <property type="entry name" value="HTH-TYPE TRANSCRIPTIONAL ACTIVATOR RHAS-RELATED"/>
    <property type="match status" value="1"/>
</dbReference>
<dbReference type="Proteomes" id="UP000176562">
    <property type="component" value="Chromosome"/>
</dbReference>
<sequence>MTPIPAPHRLSSHRYADSSEQERGLIGWEQRYAQCDPGPYAGRIDRLELPGLAISRESVACAVEQSTAPPAGRVIFCQTLVPAGPWRFNAQSCMAGLTGFIRGGEEHLAVLPAGAEVLMVEADTELLARDLGEPPRSLLLETAFLALPEAAEIRALAEWFALLLREPAPMSALIPDLMLYNLGRLWGRTRREARALAPACRADYRIFRRAEALARDGALETPTVSALAAALDLEVPALRRAFLNTTGLGPTDWLRRYRLDGARRALLAAPPERTVTEIAMAWGFTHLGRFSAAYGAQFGESPSATRKRARP</sequence>
<name>A0A1D9MCM4_9RHOB</name>
<protein>
    <recommendedName>
        <fullName evidence="4">HTH araC/xylS-type domain-containing protein</fullName>
    </recommendedName>
</protein>
<dbReference type="Pfam" id="PF12833">
    <property type="entry name" value="HTH_18"/>
    <property type="match status" value="1"/>
</dbReference>